<proteinExistence type="inferred from homology"/>
<evidence type="ECO:0000256" key="7">
    <source>
        <dbReference type="ARBA" id="ARBA00022989"/>
    </source>
</evidence>
<dbReference type="GO" id="GO:0015190">
    <property type="term" value="F:L-leucine transmembrane transporter activity"/>
    <property type="evidence" value="ECO:0007669"/>
    <property type="project" value="TreeGrafter"/>
</dbReference>
<comment type="function">
    <text evidence="9">Component of the transport system for branched-chain amino acids.</text>
</comment>
<accession>A0A0A3IG52</accession>
<dbReference type="GO" id="GO:0005886">
    <property type="term" value="C:plasma membrane"/>
    <property type="evidence" value="ECO:0007669"/>
    <property type="project" value="UniProtKB-SubCell"/>
</dbReference>
<dbReference type="Proteomes" id="UP000030437">
    <property type="component" value="Unassembled WGS sequence"/>
</dbReference>
<evidence type="ECO:0000256" key="4">
    <source>
        <dbReference type="ARBA" id="ARBA00022475"/>
    </source>
</evidence>
<dbReference type="GO" id="GO:0015820">
    <property type="term" value="P:L-leucine transport"/>
    <property type="evidence" value="ECO:0007669"/>
    <property type="project" value="TreeGrafter"/>
</dbReference>
<keyword evidence="8 9" id="KW-0472">Membrane</keyword>
<dbReference type="eggNOG" id="COG1114">
    <property type="taxonomic scope" value="Bacteria"/>
</dbReference>
<evidence type="ECO:0000313" key="11">
    <source>
        <dbReference type="Proteomes" id="UP000030437"/>
    </source>
</evidence>
<feature type="transmembrane region" description="Helical" evidence="9">
    <location>
        <begin position="366"/>
        <end position="384"/>
    </location>
</feature>
<dbReference type="PANTHER" id="PTHR30588">
    <property type="entry name" value="BRANCHED-CHAIN AMINO ACID TRANSPORT SYSTEM 2 CARRIER PROTEIN"/>
    <property type="match status" value="1"/>
</dbReference>
<evidence type="ECO:0000256" key="2">
    <source>
        <dbReference type="ARBA" id="ARBA00008540"/>
    </source>
</evidence>
<protein>
    <recommendedName>
        <fullName evidence="9">Branched-chain amino acid transport system carrier protein</fullName>
    </recommendedName>
</protein>
<evidence type="ECO:0000256" key="5">
    <source>
        <dbReference type="ARBA" id="ARBA00022692"/>
    </source>
</evidence>
<evidence type="ECO:0000256" key="3">
    <source>
        <dbReference type="ARBA" id="ARBA00022448"/>
    </source>
</evidence>
<keyword evidence="4" id="KW-1003">Cell membrane</keyword>
<reference evidence="10 11" key="1">
    <citation type="submission" date="2014-02" db="EMBL/GenBank/DDBJ databases">
        <title>Draft genome sequence of Lysinibacillus odysseyi NBRC 100172.</title>
        <authorList>
            <person name="Zhang F."/>
            <person name="Wang G."/>
            <person name="Zhang L."/>
        </authorList>
    </citation>
    <scope>NUCLEOTIDE SEQUENCE [LARGE SCALE GENOMIC DNA]</scope>
    <source>
        <strain evidence="10 11">NBRC 100172</strain>
    </source>
</reference>
<feature type="transmembrane region" description="Helical" evidence="9">
    <location>
        <begin position="404"/>
        <end position="424"/>
    </location>
</feature>
<feature type="transmembrane region" description="Helical" evidence="9">
    <location>
        <begin position="7"/>
        <end position="27"/>
    </location>
</feature>
<comment type="caution">
    <text evidence="10">The sequence shown here is derived from an EMBL/GenBank/DDBJ whole genome shotgun (WGS) entry which is preliminary data.</text>
</comment>
<dbReference type="InterPro" id="IPR004685">
    <property type="entry name" value="Brnchd-chn_aa_trnsp_Livcs"/>
</dbReference>
<name>A0A0A3IG52_9BACI</name>
<feature type="transmembrane region" description="Helical" evidence="9">
    <location>
        <begin position="184"/>
        <end position="207"/>
    </location>
</feature>
<feature type="transmembrane region" description="Helical" evidence="9">
    <location>
        <begin position="82"/>
        <end position="101"/>
    </location>
</feature>
<dbReference type="RefSeq" id="WP_036155558.1">
    <property type="nucleotide sequence ID" value="NZ_AVCX01000004.1"/>
</dbReference>
<evidence type="ECO:0000313" key="10">
    <source>
        <dbReference type="EMBL" id="KGR83751.1"/>
    </source>
</evidence>
<keyword evidence="3 9" id="KW-0813">Transport</keyword>
<comment type="subcellular location">
    <subcellularLocation>
        <location evidence="1 9">Cell membrane</location>
        <topology evidence="1 9">Multi-pass membrane protein</topology>
    </subcellularLocation>
</comment>
<gene>
    <name evidence="10" type="ORF">CD32_13670</name>
</gene>
<evidence type="ECO:0000256" key="1">
    <source>
        <dbReference type="ARBA" id="ARBA00004651"/>
    </source>
</evidence>
<dbReference type="OrthoDB" id="9783920at2"/>
<dbReference type="GO" id="GO:0015188">
    <property type="term" value="F:L-isoleucine transmembrane transporter activity"/>
    <property type="evidence" value="ECO:0007669"/>
    <property type="project" value="TreeGrafter"/>
</dbReference>
<feature type="transmembrane region" description="Helical" evidence="9">
    <location>
        <begin position="219"/>
        <end position="241"/>
    </location>
</feature>
<feature type="transmembrane region" description="Helical" evidence="9">
    <location>
        <begin position="310"/>
        <end position="327"/>
    </location>
</feature>
<keyword evidence="7 9" id="KW-1133">Transmembrane helix</keyword>
<dbReference type="NCBIfam" id="TIGR00796">
    <property type="entry name" value="livcs"/>
    <property type="match status" value="1"/>
</dbReference>
<evidence type="ECO:0000256" key="8">
    <source>
        <dbReference type="ARBA" id="ARBA00023136"/>
    </source>
</evidence>
<feature type="transmembrane region" description="Helical" evidence="9">
    <location>
        <begin position="146"/>
        <end position="164"/>
    </location>
</feature>
<evidence type="ECO:0000256" key="6">
    <source>
        <dbReference type="ARBA" id="ARBA00022970"/>
    </source>
</evidence>
<dbReference type="AlphaFoldDB" id="A0A0A3IG52"/>
<keyword evidence="5 9" id="KW-0812">Transmembrane</keyword>
<sequence>MGKGSQHVLVVGFALFALYFGAGNLIYPPAVGNGAGEQWFPALLGFCLTGVILPLLAVVAIYNTGGTMKALTSPMGDWFYKAFNTVLMVCIGMCLTIPRMAATTHEIGVTSFAPNIPQFVSVAFFFVICFYFAIDPLNVIDKIGKWLTPVLVLILLVIIGKGIFTPIGEITDTDATGQFSSAVITAYQTGDVGTGILVAPIFLAAVLNYGYRGKAFKKIAWGGILVAMIALIVVYGGLLYIGATSSAMLSGTTSSTELLSSIVGIALGSFGKYALAIAIILACLTSAIGVMAIAAEFLNELTKNMLGYKSWVGIIAIIGTVIGSLGVDKIGEFTTPILLIIYPPVIVLVLLGVMDRFVPNAGAYRGAMLLTFFISIIETVASYGYSIPVLTSFVYHLPFQSSGFAWVVPAIIGFIVGAVFHKLFKWKSPVKHTFEQLELKEGESI</sequence>
<dbReference type="GO" id="GO:0015818">
    <property type="term" value="P:isoleucine transport"/>
    <property type="evidence" value="ECO:0007669"/>
    <property type="project" value="TreeGrafter"/>
</dbReference>
<comment type="similarity">
    <text evidence="2 9">Belongs to the branched chain amino acid transporter family.</text>
</comment>
<feature type="transmembrane region" description="Helical" evidence="9">
    <location>
        <begin position="39"/>
        <end position="62"/>
    </location>
</feature>
<keyword evidence="11" id="KW-1185">Reference proteome</keyword>
<dbReference type="PANTHER" id="PTHR30588:SF0">
    <property type="entry name" value="BRANCHED-CHAIN AMINO ACID PERMEASE BRNQ"/>
    <property type="match status" value="1"/>
</dbReference>
<feature type="transmembrane region" description="Helical" evidence="9">
    <location>
        <begin position="273"/>
        <end position="298"/>
    </location>
</feature>
<organism evidence="10 11">
    <name type="scientific">Lysinibacillus odysseyi 34hs-1 = NBRC 100172</name>
    <dbReference type="NCBI Taxonomy" id="1220589"/>
    <lineage>
        <taxon>Bacteria</taxon>
        <taxon>Bacillati</taxon>
        <taxon>Bacillota</taxon>
        <taxon>Bacilli</taxon>
        <taxon>Bacillales</taxon>
        <taxon>Bacillaceae</taxon>
        <taxon>Lysinibacillus</taxon>
    </lineage>
</organism>
<feature type="transmembrane region" description="Helical" evidence="9">
    <location>
        <begin position="333"/>
        <end position="354"/>
    </location>
</feature>
<evidence type="ECO:0000256" key="9">
    <source>
        <dbReference type="RuleBase" id="RU362122"/>
    </source>
</evidence>
<dbReference type="STRING" id="1220589.CD32_13670"/>
<dbReference type="Pfam" id="PF05525">
    <property type="entry name" value="Branch_AA_trans"/>
    <property type="match status" value="1"/>
</dbReference>
<dbReference type="EMBL" id="JPVP01000057">
    <property type="protein sequence ID" value="KGR83751.1"/>
    <property type="molecule type" value="Genomic_DNA"/>
</dbReference>
<feature type="transmembrane region" description="Helical" evidence="9">
    <location>
        <begin position="116"/>
        <end position="134"/>
    </location>
</feature>
<dbReference type="GO" id="GO:0005304">
    <property type="term" value="F:L-valine transmembrane transporter activity"/>
    <property type="evidence" value="ECO:0007669"/>
    <property type="project" value="TreeGrafter"/>
</dbReference>
<keyword evidence="6 9" id="KW-0029">Amino-acid transport</keyword>